<feature type="transmembrane region" description="Helical" evidence="7">
    <location>
        <begin position="122"/>
        <end position="139"/>
    </location>
</feature>
<evidence type="ECO:0000313" key="10">
    <source>
        <dbReference type="Proteomes" id="UP000183400"/>
    </source>
</evidence>
<dbReference type="HAMAP" id="MF_01207">
    <property type="entry name" value="MsrQ"/>
    <property type="match status" value="1"/>
</dbReference>
<sequence length="212" mass="23776">MELGAGTFISRLNSALRRIPIWSLYALGALYPAWLLYLGATGGLGVEPIEALEHRLGKRALQLLIFGLAISPMRRHLGLNLLKFRRAIGVLAFAYVCLHLLVWLVLDVQIPSQIWADIVKRPYITVGMAAFLLMLPLAVTSNNWSVRSLGPRWRKLHRLVYPAAVLAALHYVMLVKGFQIEPLIYLLIMSGLLVLRLPIPILLTRLRRADSA</sequence>
<proteinExistence type="inferred from homology"/>
<feature type="transmembrane region" description="Helical" evidence="7">
    <location>
        <begin position="159"/>
        <end position="178"/>
    </location>
</feature>
<keyword evidence="4 7" id="KW-1133">Transmembrane helix</keyword>
<comment type="subcellular location">
    <subcellularLocation>
        <location evidence="7">Cell membrane</location>
        <topology evidence="7">Multi-pass membrane protein</topology>
    </subcellularLocation>
    <subcellularLocation>
        <location evidence="1">Membrane</location>
        <topology evidence="1">Multi-pass membrane protein</topology>
    </subcellularLocation>
</comment>
<dbReference type="GO" id="GO:0020037">
    <property type="term" value="F:heme binding"/>
    <property type="evidence" value="ECO:0007669"/>
    <property type="project" value="UniProtKB-UniRule"/>
</dbReference>
<dbReference type="InterPro" id="IPR022837">
    <property type="entry name" value="MsrQ-like"/>
</dbReference>
<comment type="subunit">
    <text evidence="7">Heterodimer of a catalytic subunit (MsrP) and a heme-binding subunit (MsrQ).</text>
</comment>
<keyword evidence="5 7" id="KW-0408">Iron</keyword>
<protein>
    <recommendedName>
        <fullName evidence="7">Protein-methionine-sulfoxide reductase heme-binding subunit MsrQ</fullName>
    </recommendedName>
    <alternativeName>
        <fullName evidence="7">Flavocytochrome MsrQ</fullName>
    </alternativeName>
</protein>
<evidence type="ECO:0000313" key="9">
    <source>
        <dbReference type="EMBL" id="SDX89214.1"/>
    </source>
</evidence>
<dbReference type="InterPro" id="IPR013130">
    <property type="entry name" value="Fe3_Rdtase_TM_dom"/>
</dbReference>
<name>A0A1H3FGE9_9RHOB</name>
<comment type="cofactor">
    <cofactor evidence="7">
        <name>heme b</name>
        <dbReference type="ChEBI" id="CHEBI:60344"/>
    </cofactor>
    <text evidence="7">Binds 1 heme b (iron(II)-protoporphyrin IX) group per subunit.</text>
</comment>
<feature type="transmembrane region" description="Helical" evidence="7">
    <location>
        <begin position="21"/>
        <end position="40"/>
    </location>
</feature>
<evidence type="ECO:0000256" key="3">
    <source>
        <dbReference type="ARBA" id="ARBA00022692"/>
    </source>
</evidence>
<dbReference type="GO" id="GO:0009055">
    <property type="term" value="F:electron transfer activity"/>
    <property type="evidence" value="ECO:0007669"/>
    <property type="project" value="UniProtKB-UniRule"/>
</dbReference>
<keyword evidence="6 7" id="KW-0472">Membrane</keyword>
<evidence type="ECO:0000256" key="4">
    <source>
        <dbReference type="ARBA" id="ARBA00022989"/>
    </source>
</evidence>
<keyword evidence="7" id="KW-0479">Metal-binding</keyword>
<dbReference type="EMBL" id="FNNP01000014">
    <property type="protein sequence ID" value="SDX89214.1"/>
    <property type="molecule type" value="Genomic_DNA"/>
</dbReference>
<feature type="transmembrane region" description="Helical" evidence="7">
    <location>
        <begin position="89"/>
        <end position="110"/>
    </location>
</feature>
<feature type="domain" description="Ferric oxidoreductase" evidence="8">
    <location>
        <begin position="70"/>
        <end position="167"/>
    </location>
</feature>
<keyword evidence="7" id="KW-0349">Heme</keyword>
<keyword evidence="7" id="KW-1003">Cell membrane</keyword>
<evidence type="ECO:0000259" key="8">
    <source>
        <dbReference type="Pfam" id="PF01794"/>
    </source>
</evidence>
<dbReference type="AlphaFoldDB" id="A0A1H3FGE9"/>
<evidence type="ECO:0000256" key="5">
    <source>
        <dbReference type="ARBA" id="ARBA00023004"/>
    </source>
</evidence>
<dbReference type="NCBIfam" id="NF003833">
    <property type="entry name" value="PRK05419.1-5"/>
    <property type="match status" value="1"/>
</dbReference>
<comment type="function">
    <text evidence="7">Part of the MsrPQ system that repairs oxidized periplasmic proteins containing methionine sulfoxide residues (Met-O), using respiratory chain electrons. Thus protects these proteins from oxidative-stress damage caused by reactive species of oxygen and chlorine generated by the host defense mechanisms. MsrPQ is essential for the maintenance of envelope integrity under bleach stress, rescuing a wide series of structurally unrelated periplasmic proteins from methionine oxidation. MsrQ provides electrons for reduction to the reductase catalytic subunit MsrP, using the quinone pool of the respiratory chain.</text>
</comment>
<dbReference type="STRING" id="985054.SAMN05444358_11457"/>
<accession>A0A1H3FGE9</accession>
<evidence type="ECO:0000256" key="6">
    <source>
        <dbReference type="ARBA" id="ARBA00023136"/>
    </source>
</evidence>
<evidence type="ECO:0000256" key="1">
    <source>
        <dbReference type="ARBA" id="ARBA00004141"/>
    </source>
</evidence>
<dbReference type="GO" id="GO:0005886">
    <property type="term" value="C:plasma membrane"/>
    <property type="evidence" value="ECO:0007669"/>
    <property type="project" value="UniProtKB-SubCell"/>
</dbReference>
<reference evidence="10" key="1">
    <citation type="submission" date="2016-10" db="EMBL/GenBank/DDBJ databases">
        <authorList>
            <person name="Varghese N."/>
            <person name="Submissions S."/>
        </authorList>
    </citation>
    <scope>NUCLEOTIDE SEQUENCE [LARGE SCALE GENOMIC DNA]</scope>
    <source>
        <strain evidence="10">DSM 27839</strain>
    </source>
</reference>
<keyword evidence="7" id="KW-0288">FMN</keyword>
<dbReference type="PANTHER" id="PTHR36964:SF1">
    <property type="entry name" value="PROTEIN-METHIONINE-SULFOXIDE REDUCTASE HEME-BINDING SUBUNIT MSRQ"/>
    <property type="match status" value="1"/>
</dbReference>
<evidence type="ECO:0000256" key="7">
    <source>
        <dbReference type="HAMAP-Rule" id="MF_01207"/>
    </source>
</evidence>
<keyword evidence="10" id="KW-1185">Reference proteome</keyword>
<keyword evidence="7" id="KW-0285">Flavoprotein</keyword>
<dbReference type="Proteomes" id="UP000183400">
    <property type="component" value="Unassembled WGS sequence"/>
</dbReference>
<organism evidence="9 10">
    <name type="scientific">Ruegeria halocynthiae</name>
    <dbReference type="NCBI Taxonomy" id="985054"/>
    <lineage>
        <taxon>Bacteria</taxon>
        <taxon>Pseudomonadati</taxon>
        <taxon>Pseudomonadota</taxon>
        <taxon>Alphaproteobacteria</taxon>
        <taxon>Rhodobacterales</taxon>
        <taxon>Roseobacteraceae</taxon>
        <taxon>Ruegeria</taxon>
    </lineage>
</organism>
<keyword evidence="3 7" id="KW-0812">Transmembrane</keyword>
<keyword evidence="7" id="KW-0249">Electron transport</keyword>
<comment type="similarity">
    <text evidence="7">Belongs to the MsrQ family.</text>
</comment>
<keyword evidence="2 7" id="KW-0813">Transport</keyword>
<feature type="transmembrane region" description="Helical" evidence="7">
    <location>
        <begin position="60"/>
        <end position="77"/>
    </location>
</feature>
<dbReference type="PANTHER" id="PTHR36964">
    <property type="entry name" value="PROTEIN-METHIONINE-SULFOXIDE REDUCTASE HEME-BINDING SUBUNIT MSRQ"/>
    <property type="match status" value="1"/>
</dbReference>
<dbReference type="GO" id="GO:0046872">
    <property type="term" value="F:metal ion binding"/>
    <property type="evidence" value="ECO:0007669"/>
    <property type="project" value="UniProtKB-KW"/>
</dbReference>
<dbReference type="GO" id="GO:0016679">
    <property type="term" value="F:oxidoreductase activity, acting on diphenols and related substances as donors"/>
    <property type="evidence" value="ECO:0007669"/>
    <property type="project" value="TreeGrafter"/>
</dbReference>
<feature type="transmembrane region" description="Helical" evidence="7">
    <location>
        <begin position="184"/>
        <end position="203"/>
    </location>
</feature>
<comment type="cofactor">
    <cofactor evidence="7">
        <name>FMN</name>
        <dbReference type="ChEBI" id="CHEBI:58210"/>
    </cofactor>
    <text evidence="7">Binds 1 FMN per subunit.</text>
</comment>
<evidence type="ECO:0000256" key="2">
    <source>
        <dbReference type="ARBA" id="ARBA00022448"/>
    </source>
</evidence>
<dbReference type="Pfam" id="PF01794">
    <property type="entry name" value="Ferric_reduct"/>
    <property type="match status" value="1"/>
</dbReference>
<gene>
    <name evidence="7" type="primary">msrQ</name>
    <name evidence="9" type="ORF">SAMN05444358_11457</name>
</gene>
<dbReference type="GO" id="GO:0030091">
    <property type="term" value="P:protein repair"/>
    <property type="evidence" value="ECO:0007669"/>
    <property type="project" value="UniProtKB-UniRule"/>
</dbReference>
<dbReference type="GO" id="GO:0010181">
    <property type="term" value="F:FMN binding"/>
    <property type="evidence" value="ECO:0007669"/>
    <property type="project" value="UniProtKB-UniRule"/>
</dbReference>